<dbReference type="KEGG" id="tet:TTHERM_00355220"/>
<feature type="region of interest" description="Disordered" evidence="1">
    <location>
        <begin position="250"/>
        <end position="271"/>
    </location>
</feature>
<sequence length="1533" mass="180367">MNTFQSQRQPQTQQLSSFGMYNYQSQLQQGVQRMGTGQFEQKQQPYQNQDMNLLRTMPPSNPSSSQFVSYNSQSSIQGNKNFQMNLNSSPFQGNATPKANMQPTNLNLSNNPSQGYTNTPKNNNFGAMPQVFSNTSIQMNTPLNRQPIQQQQSQYAQNVAPPQMYQPSNFSSSLQRDNNFNQNVAINIQNSTPSHFQRNMIQNQPQATPFSTSLYPQQNSQLSKFNSNSIKDIPQNGIQQKKIQPIITVNNKQQRSHSRENDSVRFSENTKHQDLDDIEVVNSPQYFNTGSFQAANTQLSMFRKAQQRNLSEGANNNLNSPDVSMLSSKLRRQKSFYKYNKDMLPDAIDSKTLNYQFINKIGDKDEQTQTIFGQNNEKRWISKRPKPKQVKKLENLLQLIETKYGISQKEGCINILTRYTNPSDLKYNLSERMKAQIKLIKELELAVNETSLTFSNQMLEMIESQKTKKEKIRKLAIDGRIDLDLEGQLKEIHLNQLENLCKLQLIEYKYDCIEFNGAKQTEEEEQLKTQESQLSYQKKITSELLLRRLADAMDLCETARSIISQVQDKDIDKTFIRQSTISQVQKNQQDNLKSQLVIDIPLDQVLKDAVHLMSQSIPNFRKAWDILCLDEQDTQNLLIDIQTGLFNLKQCVIYKQIKYEPLKKIMLKYLCVVFLDIRLPMRKNNEYNIQVFDSFIKVLQDMQEDITFYLNLIERTTKGEQNYYYSYTVNEELTKQRQFLEFLQNYSKNSIESMQELKKQLSETVHPMDIMSKHKSTIDSMNHPNISQKEIEYIFELYKSSIDLQQQVEQSLLQIDQNKIKQICSELDLPYDHFLTVLSDQIQKEINSSKQSLKSIESYVLKYRYVESDVDESIKMLQNQGLNLQKQWEYVDEGKSKLQLEDLEAFYKQLKETLESIGAHIYDSQVRCNMSSMNFKKAKKIYISLKAIHKKVLRNLFLQKEIHLIDLKAFQSLVSSLDLTDTKSEAEFKKFCNMIQGIQTMVSIDQDSQDFKQILDANQGFFQLVDLYMKKHETFKNAYEKVQDLAKLGSEYGFESFNETLRSICMSDRNLQKSINIITSFSQEFHKRCIEQINKKAIEQNITQKNQLIDQLTIYKNDIYARIEKFYLFIFETEQTFEIVGGIENVYQTNKIDFQKFQDQIKTLQRKFKNQPLHFQLLDGYHLEAQQNILLTKYFIGLNNFLINQSNNLIKTIMPNMKQSKYNNSDDFVSQIQSLYTYNAESKIEIYLKKRKNINIEIYHRFETIARSFYSFFEYALECNRIRLAFTECFENCKGIIDLGDQNFIQNVNQCLDLSTNFDKRMETFITEMKNSKLNSFYLFSNRIIEKLKNLVTISLQKIDIKFLAKLQTIIQGDKYKECHMNYTTAYQEVKSYIQKQQRKKQIKEFLDDLHSVYLPKVRMSLANSLINRENFYQFLPELKNTEMFKEIKFINDNFQLHKHKNCEAFFNSLYDVVHLYVQQKLNLREQKDLIGKVSDLFQKHNQNFQMNLQRELSNLFQTIIRDDYDLSRNFKN</sequence>
<evidence type="ECO:0000256" key="1">
    <source>
        <dbReference type="SAM" id="MobiDB-lite"/>
    </source>
</evidence>
<feature type="compositionally biased region" description="Basic and acidic residues" evidence="1">
    <location>
        <begin position="257"/>
        <end position="271"/>
    </location>
</feature>
<feature type="compositionally biased region" description="Polar residues" evidence="1">
    <location>
        <begin position="165"/>
        <end position="176"/>
    </location>
</feature>
<dbReference type="HOGENOM" id="CLU_248495_0_0_1"/>
<accession>Q22Y49</accession>
<dbReference type="RefSeq" id="XP_001010420.2">
    <property type="nucleotide sequence ID" value="XM_001010420.2"/>
</dbReference>
<evidence type="ECO:0000313" key="3">
    <source>
        <dbReference type="Proteomes" id="UP000009168"/>
    </source>
</evidence>
<evidence type="ECO:0000313" key="2">
    <source>
        <dbReference type="EMBL" id="EAR90175.2"/>
    </source>
</evidence>
<dbReference type="Proteomes" id="UP000009168">
    <property type="component" value="Unassembled WGS sequence"/>
</dbReference>
<dbReference type="InParanoid" id="Q22Y49"/>
<name>Q22Y49_TETTS</name>
<proteinExistence type="predicted"/>
<feature type="region of interest" description="Disordered" evidence="1">
    <location>
        <begin position="109"/>
        <end position="129"/>
    </location>
</feature>
<protein>
    <submittedName>
        <fullName evidence="2">Uncharacterized protein</fullName>
    </submittedName>
</protein>
<feature type="compositionally biased region" description="Low complexity" evidence="1">
    <location>
        <begin position="146"/>
        <end position="157"/>
    </location>
</feature>
<keyword evidence="3" id="KW-1185">Reference proteome</keyword>
<feature type="region of interest" description="Disordered" evidence="1">
    <location>
        <begin position="146"/>
        <end position="176"/>
    </location>
</feature>
<dbReference type="GeneID" id="7837272"/>
<organism evidence="2 3">
    <name type="scientific">Tetrahymena thermophila (strain SB210)</name>
    <dbReference type="NCBI Taxonomy" id="312017"/>
    <lineage>
        <taxon>Eukaryota</taxon>
        <taxon>Sar</taxon>
        <taxon>Alveolata</taxon>
        <taxon>Ciliophora</taxon>
        <taxon>Intramacronucleata</taxon>
        <taxon>Oligohymenophorea</taxon>
        <taxon>Hymenostomatida</taxon>
        <taxon>Tetrahymenina</taxon>
        <taxon>Tetrahymenidae</taxon>
        <taxon>Tetrahymena</taxon>
    </lineage>
</organism>
<dbReference type="EMBL" id="GG662749">
    <property type="protein sequence ID" value="EAR90175.2"/>
    <property type="molecule type" value="Genomic_DNA"/>
</dbReference>
<reference evidence="3" key="1">
    <citation type="journal article" date="2006" name="PLoS Biol.">
        <title>Macronuclear genome sequence of the ciliate Tetrahymena thermophila, a model eukaryote.</title>
        <authorList>
            <person name="Eisen J.A."/>
            <person name="Coyne R.S."/>
            <person name="Wu M."/>
            <person name="Wu D."/>
            <person name="Thiagarajan M."/>
            <person name="Wortman J.R."/>
            <person name="Badger J.H."/>
            <person name="Ren Q."/>
            <person name="Amedeo P."/>
            <person name="Jones K.M."/>
            <person name="Tallon L.J."/>
            <person name="Delcher A.L."/>
            <person name="Salzberg S.L."/>
            <person name="Silva J.C."/>
            <person name="Haas B.J."/>
            <person name="Majoros W.H."/>
            <person name="Farzad M."/>
            <person name="Carlton J.M."/>
            <person name="Smith R.K. Jr."/>
            <person name="Garg J."/>
            <person name="Pearlman R.E."/>
            <person name="Karrer K.M."/>
            <person name="Sun L."/>
            <person name="Manning G."/>
            <person name="Elde N.C."/>
            <person name="Turkewitz A.P."/>
            <person name="Asai D.J."/>
            <person name="Wilkes D.E."/>
            <person name="Wang Y."/>
            <person name="Cai H."/>
            <person name="Collins K."/>
            <person name="Stewart B.A."/>
            <person name="Lee S.R."/>
            <person name="Wilamowska K."/>
            <person name="Weinberg Z."/>
            <person name="Ruzzo W.L."/>
            <person name="Wloga D."/>
            <person name="Gaertig J."/>
            <person name="Frankel J."/>
            <person name="Tsao C.-C."/>
            <person name="Gorovsky M.A."/>
            <person name="Keeling P.J."/>
            <person name="Waller R.F."/>
            <person name="Patron N.J."/>
            <person name="Cherry J.M."/>
            <person name="Stover N.A."/>
            <person name="Krieger C.J."/>
            <person name="del Toro C."/>
            <person name="Ryder H.F."/>
            <person name="Williamson S.C."/>
            <person name="Barbeau R.A."/>
            <person name="Hamilton E.P."/>
            <person name="Orias E."/>
        </authorList>
    </citation>
    <scope>NUCLEOTIDE SEQUENCE [LARGE SCALE GENOMIC DNA]</scope>
    <source>
        <strain evidence="3">SB210</strain>
    </source>
</reference>
<gene>
    <name evidence="2" type="ORF">TTHERM_00355220</name>
</gene>